<keyword evidence="15 19" id="KW-0408">Iron</keyword>
<name>A0A8E4GYY6_9CHLO</name>
<accession>A0A8E4GYY6</accession>
<protein>
    <recommendedName>
        <fullName evidence="6 19">Cytochrome c oxidase subunit 1</fullName>
        <ecNumber evidence="5 19">7.1.1.9</ecNumber>
    </recommendedName>
</protein>
<evidence type="ECO:0000256" key="12">
    <source>
        <dbReference type="ARBA" id="ARBA00022967"/>
    </source>
</evidence>
<keyword evidence="7 19" id="KW-0813">Transport</keyword>
<dbReference type="SUPFAM" id="SSF81442">
    <property type="entry name" value="Cytochrome c oxidase subunit I-like"/>
    <property type="match status" value="1"/>
</dbReference>
<dbReference type="PROSITE" id="PS00077">
    <property type="entry name" value="COX1_CUB"/>
    <property type="match status" value="1"/>
</dbReference>
<evidence type="ECO:0000256" key="13">
    <source>
        <dbReference type="ARBA" id="ARBA00022982"/>
    </source>
</evidence>
<feature type="transmembrane region" description="Helical" evidence="20">
    <location>
        <begin position="382"/>
        <end position="400"/>
    </location>
</feature>
<keyword evidence="10 19" id="KW-0812">Transmembrane</keyword>
<dbReference type="PANTHER" id="PTHR10422">
    <property type="entry name" value="CYTOCHROME C OXIDASE SUBUNIT 1"/>
    <property type="match status" value="1"/>
</dbReference>
<gene>
    <name evidence="22" type="primary">cox1</name>
</gene>
<evidence type="ECO:0000256" key="3">
    <source>
        <dbReference type="ARBA" id="ARBA00004673"/>
    </source>
</evidence>
<evidence type="ECO:0000256" key="4">
    <source>
        <dbReference type="ARBA" id="ARBA00011164"/>
    </source>
</evidence>
<evidence type="ECO:0000256" key="7">
    <source>
        <dbReference type="ARBA" id="ARBA00022448"/>
    </source>
</evidence>
<evidence type="ECO:0000256" key="17">
    <source>
        <dbReference type="ARBA" id="ARBA00023136"/>
    </source>
</evidence>
<keyword evidence="16 19" id="KW-0186">Copper</keyword>
<feature type="transmembrane region" description="Helical" evidence="20">
    <location>
        <begin position="412"/>
        <end position="436"/>
    </location>
</feature>
<comment type="function">
    <text evidence="19">Component of the cytochrome c oxidase, the last enzyme in the mitochondrial electron transport chain which drives oxidative phosphorylation. The respiratory chain contains 3 multisubunit complexes succinate dehydrogenase (complex II, CII), ubiquinol-cytochrome c oxidoreductase (cytochrome b-c1 complex, complex III, CIII) and cytochrome c oxidase (complex IV, CIV), that cooperate to transfer electrons derived from NADH and succinate to molecular oxygen, creating an electrochemical gradient over the inner membrane that drives transmembrane transport and the ATP synthase. Cytochrome c oxidase is the component of the respiratory chain that catalyzes the reduction of oxygen to water. Electrons originating from reduced cytochrome c in the intermembrane space (IMS) are transferred via the dinuclear copper A center (CU(A)) of subunit 2 and heme A of subunit 1 to the active site in subunit 1, a binuclear center (BNC) formed by heme A3 and copper B (CU(B)). The BNC reduces molecular oxygen to 2 water molecules using 4 electrons from cytochrome c in the IMS and 4 protons from the mitochondrial matrix.</text>
</comment>
<evidence type="ECO:0000256" key="20">
    <source>
        <dbReference type="SAM" id="Phobius"/>
    </source>
</evidence>
<evidence type="ECO:0000256" key="18">
    <source>
        <dbReference type="ARBA" id="ARBA00049512"/>
    </source>
</evidence>
<evidence type="ECO:0000256" key="16">
    <source>
        <dbReference type="ARBA" id="ARBA00023008"/>
    </source>
</evidence>
<keyword evidence="19 22" id="KW-0496">Mitochondrion</keyword>
<organism evidence="22">
    <name type="scientific">Medakamo hakoo</name>
    <dbReference type="NCBI Taxonomy" id="3113649"/>
    <lineage>
        <taxon>Eukaryota</taxon>
        <taxon>Viridiplantae</taxon>
        <taxon>Chlorophyta</taxon>
        <taxon>core chlorophytes</taxon>
        <taxon>Trebouxiophyceae</taxon>
        <taxon>Trebouxiophyceae incertae sedis</taxon>
        <taxon>Coccomyxaceae</taxon>
        <taxon>Medakamo</taxon>
    </lineage>
</organism>
<keyword evidence="12" id="KW-1278">Translocase</keyword>
<dbReference type="EC" id="7.1.1.9" evidence="5 19"/>
<evidence type="ECO:0000256" key="19">
    <source>
        <dbReference type="RuleBase" id="RU000369"/>
    </source>
</evidence>
<evidence type="ECO:0000256" key="15">
    <source>
        <dbReference type="ARBA" id="ARBA00023004"/>
    </source>
</evidence>
<evidence type="ECO:0000256" key="5">
    <source>
        <dbReference type="ARBA" id="ARBA00012949"/>
    </source>
</evidence>
<comment type="subcellular location">
    <subcellularLocation>
        <location evidence="2 19">Mitochondrion inner membrane</location>
        <topology evidence="2 19">Multi-pass membrane protein</topology>
    </subcellularLocation>
</comment>
<keyword evidence="8 19" id="KW-0349">Heme</keyword>
<dbReference type="PRINTS" id="PR01165">
    <property type="entry name" value="CYCOXIDASEI"/>
</dbReference>
<reference evidence="22" key="1">
    <citation type="submission" date="2021-02" db="EMBL/GenBank/DDBJ databases">
        <title>Organelle genome of a novel green alga in the class Trebouxiophyceae.</title>
        <authorList>
            <person name="Takusagawa M."/>
            <person name="Misumi O."/>
            <person name="Inui T.I."/>
            <person name="Kato S."/>
            <person name="Matsunaga S."/>
            <person name="Kuroiwa H."/>
            <person name="Kuroiwa T."/>
        </authorList>
    </citation>
    <scope>NUCLEOTIDE SEQUENCE</scope>
    <source>
        <strain evidence="22">311 I</strain>
    </source>
</reference>
<dbReference type="GO" id="GO:0015990">
    <property type="term" value="P:electron transport coupled proton transport"/>
    <property type="evidence" value="ECO:0007669"/>
    <property type="project" value="InterPro"/>
</dbReference>
<dbReference type="GO" id="GO:0005743">
    <property type="term" value="C:mitochondrial inner membrane"/>
    <property type="evidence" value="ECO:0007669"/>
    <property type="project" value="UniProtKB-SubCell"/>
</dbReference>
<feature type="transmembrane region" description="Helical" evidence="20">
    <location>
        <begin position="20"/>
        <end position="39"/>
    </location>
</feature>
<keyword evidence="9 19" id="KW-0679">Respiratory chain</keyword>
<feature type="domain" description="Cytochrome oxidase subunit I profile" evidence="21">
    <location>
        <begin position="8"/>
        <end position="520"/>
    </location>
</feature>
<evidence type="ECO:0000256" key="1">
    <source>
        <dbReference type="ARBA" id="ARBA00001971"/>
    </source>
</evidence>
<dbReference type="FunFam" id="1.20.210.10:FF:000001">
    <property type="entry name" value="Cytochrome c oxidase subunit 1"/>
    <property type="match status" value="1"/>
</dbReference>
<dbReference type="InterPro" id="IPR000883">
    <property type="entry name" value="Cyt_C_Oxase_1"/>
</dbReference>
<feature type="transmembrane region" description="Helical" evidence="20">
    <location>
        <begin position="341"/>
        <end position="362"/>
    </location>
</feature>
<dbReference type="CDD" id="cd01663">
    <property type="entry name" value="Cyt_c_Oxidase_I"/>
    <property type="match status" value="1"/>
</dbReference>
<dbReference type="UniPathway" id="UPA00705"/>
<evidence type="ECO:0000256" key="9">
    <source>
        <dbReference type="ARBA" id="ARBA00022660"/>
    </source>
</evidence>
<evidence type="ECO:0000259" key="21">
    <source>
        <dbReference type="PROSITE" id="PS50855"/>
    </source>
</evidence>
<dbReference type="GO" id="GO:0006123">
    <property type="term" value="P:mitochondrial electron transport, cytochrome c to oxygen"/>
    <property type="evidence" value="ECO:0007669"/>
    <property type="project" value="TreeGrafter"/>
</dbReference>
<evidence type="ECO:0000256" key="10">
    <source>
        <dbReference type="ARBA" id="ARBA00022692"/>
    </source>
</evidence>
<evidence type="ECO:0000313" key="22">
    <source>
        <dbReference type="EMBL" id="BCT02599.1"/>
    </source>
</evidence>
<evidence type="ECO:0000256" key="11">
    <source>
        <dbReference type="ARBA" id="ARBA00022723"/>
    </source>
</evidence>
<dbReference type="PANTHER" id="PTHR10422:SF18">
    <property type="entry name" value="CYTOCHROME C OXIDASE SUBUNIT 1"/>
    <property type="match status" value="1"/>
</dbReference>
<dbReference type="InterPro" id="IPR023615">
    <property type="entry name" value="Cyt_c_Oxase_su1_BS"/>
</dbReference>
<evidence type="ECO:0000256" key="14">
    <source>
        <dbReference type="ARBA" id="ARBA00022989"/>
    </source>
</evidence>
<dbReference type="InterPro" id="IPR036927">
    <property type="entry name" value="Cyt_c_oxase-like_su1_sf"/>
</dbReference>
<dbReference type="InterPro" id="IPR014241">
    <property type="entry name" value="Cyt_c_oxidase_su1_bac"/>
</dbReference>
<dbReference type="GO" id="GO:0046872">
    <property type="term" value="F:metal ion binding"/>
    <property type="evidence" value="ECO:0007669"/>
    <property type="project" value="UniProtKB-KW"/>
</dbReference>
<comment type="catalytic activity">
    <reaction evidence="18">
        <text>4 Fe(II)-[cytochrome c] + O2 + 8 H(+)(in) = 4 Fe(III)-[cytochrome c] + 2 H2O + 4 H(+)(out)</text>
        <dbReference type="Rhea" id="RHEA:11436"/>
        <dbReference type="Rhea" id="RHEA-COMP:10350"/>
        <dbReference type="Rhea" id="RHEA-COMP:14399"/>
        <dbReference type="ChEBI" id="CHEBI:15377"/>
        <dbReference type="ChEBI" id="CHEBI:15378"/>
        <dbReference type="ChEBI" id="CHEBI:15379"/>
        <dbReference type="ChEBI" id="CHEBI:29033"/>
        <dbReference type="ChEBI" id="CHEBI:29034"/>
        <dbReference type="EC" id="7.1.1.9"/>
    </reaction>
    <physiologicalReaction direction="left-to-right" evidence="18">
        <dbReference type="Rhea" id="RHEA:11437"/>
    </physiologicalReaction>
</comment>
<evidence type="ECO:0000256" key="8">
    <source>
        <dbReference type="ARBA" id="ARBA00022617"/>
    </source>
</evidence>
<proteinExistence type="inferred from homology"/>
<comment type="similarity">
    <text evidence="19">Belongs to the heme-copper respiratory oxidase family.</text>
</comment>
<feature type="transmembrane region" description="Helical" evidence="20">
    <location>
        <begin position="270"/>
        <end position="294"/>
    </location>
</feature>
<keyword evidence="17 19" id="KW-0472">Membrane</keyword>
<feature type="transmembrane region" description="Helical" evidence="20">
    <location>
        <begin position="234"/>
        <end position="258"/>
    </location>
</feature>
<sequence>MTQFLNRWVFSTNHKDIGTLYLIFGGFSGVLGTCFSVLIRMELAHPGNQILNGNHQLYNVIITAHAFLMIFFMVMPALIGGFGNWFVPIMIGAPDMAFPRLNNISFWLLPPSLFLLLSSALVEVGAGTGWTVYPPLSSIASHSGGSVDLAIFSLHLSGASSILGAINFITTIMNMRAPGMSMHRLPLFVWSVFITAFLLLLSLPVLAGGITMLLTDRNFNTTFFDPAGGGDPILFQHLFWFFGHPEVYILILPGFGIISHVISTFAKKPIFGYLGMVYAMVSIGILGFIVWAHHMYTVGLDIDTRAYFTAATMIIAVPTGIKIFSWIATLWGGSIEFRTPMLFAIGFLFLFTLGGVTGVVLANSGLDIALHDTYYVVAHFHYVLSMGAVFALFAGFYFWIGKITGLQYPETLGQIHFWITFLGVNITFFPMHFLGLAGMPRRIPDYPDAFAGWNAVASYGSYLSVLGAILFFYIVYKTLTGNERCPANPWESTPGIAPTLEWMVASPPPFHTFEEIPSIKDTQPPGRVEAH</sequence>
<geneLocation type="mitochondrion" evidence="22"/>
<dbReference type="PROSITE" id="PS50855">
    <property type="entry name" value="COX1"/>
    <property type="match status" value="1"/>
</dbReference>
<feature type="transmembrane region" description="Helical" evidence="20">
    <location>
        <begin position="60"/>
        <end position="79"/>
    </location>
</feature>
<feature type="transmembrane region" description="Helical" evidence="20">
    <location>
        <begin position="153"/>
        <end position="175"/>
    </location>
</feature>
<feature type="transmembrane region" description="Helical" evidence="20">
    <location>
        <begin position="456"/>
        <end position="476"/>
    </location>
</feature>
<dbReference type="EMBL" id="LC604817">
    <property type="protein sequence ID" value="BCT02599.1"/>
    <property type="molecule type" value="Genomic_DNA"/>
</dbReference>
<dbReference type="GO" id="GO:0045277">
    <property type="term" value="C:respiratory chain complex IV"/>
    <property type="evidence" value="ECO:0007669"/>
    <property type="project" value="InterPro"/>
</dbReference>
<comment type="subunit">
    <text evidence="4">Component of the cytochrome c oxidase (complex IV, CIV), a multisubunit enzyme composed of a catalytic core of 3 subunits and several supernumerary subunits. The complex exists as a monomer or a dimer and forms supercomplexes (SCs) in the inner mitochondrial membrane with ubiquinol-cytochrome c oxidoreductase (cytochrome b-c1 complex, complex III, CIII).</text>
</comment>
<keyword evidence="14 20" id="KW-1133">Transmembrane helix</keyword>
<dbReference type="AlphaFoldDB" id="A0A8E4GYY6"/>
<feature type="transmembrane region" description="Helical" evidence="20">
    <location>
        <begin position="187"/>
        <end position="214"/>
    </location>
</feature>
<dbReference type="GO" id="GO:0004129">
    <property type="term" value="F:cytochrome-c oxidase activity"/>
    <property type="evidence" value="ECO:0007669"/>
    <property type="project" value="UniProtKB-EC"/>
</dbReference>
<keyword evidence="11 19" id="KW-0479">Metal-binding</keyword>
<evidence type="ECO:0000256" key="6">
    <source>
        <dbReference type="ARBA" id="ARBA00015947"/>
    </source>
</evidence>
<dbReference type="Gene3D" id="1.20.210.10">
    <property type="entry name" value="Cytochrome c oxidase-like, subunit I domain"/>
    <property type="match status" value="1"/>
</dbReference>
<dbReference type="InterPro" id="IPR023616">
    <property type="entry name" value="Cyt_c_oxase-like_su1_dom"/>
</dbReference>
<dbReference type="InterPro" id="IPR033944">
    <property type="entry name" value="Cyt_c_oxase_su1_dom"/>
</dbReference>
<dbReference type="NCBIfam" id="TIGR02891">
    <property type="entry name" value="CtaD_CoxA"/>
    <property type="match status" value="1"/>
</dbReference>
<feature type="transmembrane region" description="Helical" evidence="20">
    <location>
        <begin position="113"/>
        <end position="133"/>
    </location>
</feature>
<keyword evidence="19" id="KW-0999">Mitochondrion inner membrane</keyword>
<dbReference type="GO" id="GO:0020037">
    <property type="term" value="F:heme binding"/>
    <property type="evidence" value="ECO:0007669"/>
    <property type="project" value="InterPro"/>
</dbReference>
<feature type="transmembrane region" description="Helical" evidence="20">
    <location>
        <begin position="306"/>
        <end position="329"/>
    </location>
</feature>
<evidence type="ECO:0000256" key="2">
    <source>
        <dbReference type="ARBA" id="ARBA00004448"/>
    </source>
</evidence>
<dbReference type="Pfam" id="PF00115">
    <property type="entry name" value="COX1"/>
    <property type="match status" value="1"/>
</dbReference>
<comment type="cofactor">
    <cofactor evidence="1">
        <name>heme</name>
        <dbReference type="ChEBI" id="CHEBI:30413"/>
    </cofactor>
</comment>
<keyword evidence="13 19" id="KW-0249">Electron transport</keyword>
<comment type="pathway">
    <text evidence="3 19">Energy metabolism; oxidative phosphorylation.</text>
</comment>